<keyword evidence="1" id="KW-0805">Transcription regulation</keyword>
<comment type="caution">
    <text evidence="5">The sequence shown here is derived from an EMBL/GenBank/DDBJ whole genome shotgun (WGS) entry which is preliminary data.</text>
</comment>
<dbReference type="SUPFAM" id="SSF46785">
    <property type="entry name" value="Winged helix' DNA-binding domain"/>
    <property type="match status" value="1"/>
</dbReference>
<dbReference type="RefSeq" id="WP_086637444.1">
    <property type="nucleotide sequence ID" value="NZ_MRZU01000004.1"/>
</dbReference>
<feature type="domain" description="HTH asnC-type" evidence="4">
    <location>
        <begin position="3"/>
        <end position="64"/>
    </location>
</feature>
<dbReference type="InterPro" id="IPR036390">
    <property type="entry name" value="WH_DNA-bd_sf"/>
</dbReference>
<dbReference type="PRINTS" id="PR00033">
    <property type="entry name" value="HTHASNC"/>
</dbReference>
<dbReference type="PROSITE" id="PS50956">
    <property type="entry name" value="HTH_ASNC_2"/>
    <property type="match status" value="1"/>
</dbReference>
<keyword evidence="3" id="KW-0804">Transcription</keyword>
<evidence type="ECO:0000256" key="2">
    <source>
        <dbReference type="ARBA" id="ARBA00023125"/>
    </source>
</evidence>
<dbReference type="PANTHER" id="PTHR43413:SF7">
    <property type="entry name" value="HTH-TYPE TRANSCRIPTIONAL REGULATOR PTR2"/>
    <property type="match status" value="1"/>
</dbReference>
<dbReference type="InterPro" id="IPR036388">
    <property type="entry name" value="WH-like_DNA-bd_sf"/>
</dbReference>
<organism evidence="5 6">
    <name type="scientific">Methanonatronarchaeum thermophilum</name>
    <dbReference type="NCBI Taxonomy" id="1927129"/>
    <lineage>
        <taxon>Archaea</taxon>
        <taxon>Methanobacteriati</taxon>
        <taxon>Methanobacteriota</taxon>
        <taxon>Methanonatronarchaeia</taxon>
        <taxon>Methanonatronarchaeales</taxon>
        <taxon>Methanonatronarchaeaceae</taxon>
        <taxon>Methanonatronarchaeum</taxon>
    </lineage>
</organism>
<gene>
    <name evidence="5" type="ORF">AMET1_1048</name>
</gene>
<evidence type="ECO:0000313" key="6">
    <source>
        <dbReference type="Proteomes" id="UP000195137"/>
    </source>
</evidence>
<evidence type="ECO:0000313" key="5">
    <source>
        <dbReference type="EMBL" id="OUJ18146.1"/>
    </source>
</evidence>
<dbReference type="InterPro" id="IPR019888">
    <property type="entry name" value="Tscrpt_reg_AsnC-like"/>
</dbReference>
<dbReference type="InterPro" id="IPR050684">
    <property type="entry name" value="HTH-Siroheme_Decarb"/>
</dbReference>
<dbReference type="Proteomes" id="UP000195137">
    <property type="component" value="Unassembled WGS sequence"/>
</dbReference>
<keyword evidence="6" id="KW-1185">Reference proteome</keyword>
<dbReference type="AlphaFoldDB" id="A0A1Y3GFJ1"/>
<dbReference type="GO" id="GO:0043565">
    <property type="term" value="F:sequence-specific DNA binding"/>
    <property type="evidence" value="ECO:0007669"/>
    <property type="project" value="InterPro"/>
</dbReference>
<accession>A0A1Y3GFJ1</accession>
<evidence type="ECO:0000259" key="4">
    <source>
        <dbReference type="PROSITE" id="PS50956"/>
    </source>
</evidence>
<sequence length="156" mass="17875">MGLDTLQKQILNELYEGRSSYSEIGDKLDISQTTVYRKIKEMEEEGYIQKNRAILPNYNKLNISVVALGISLKDIESEDKIIEILKKEEYSNILFRGYLEHSIISILFCEEGKAGKAVKKLKNEFRQNNINPESVDITISTSIEKIDMLPNLSKTL</sequence>
<dbReference type="Gene3D" id="1.10.10.10">
    <property type="entry name" value="Winged helix-like DNA-binding domain superfamily/Winged helix DNA-binding domain"/>
    <property type="match status" value="1"/>
</dbReference>
<proteinExistence type="predicted"/>
<dbReference type="PANTHER" id="PTHR43413">
    <property type="entry name" value="TRANSCRIPTIONAL REGULATOR, ASNC FAMILY"/>
    <property type="match status" value="1"/>
</dbReference>
<dbReference type="CDD" id="cd00090">
    <property type="entry name" value="HTH_ARSR"/>
    <property type="match status" value="1"/>
</dbReference>
<protein>
    <submittedName>
        <fullName evidence="5">DNA-binding transcriptional regulator Lrp family</fullName>
    </submittedName>
</protein>
<dbReference type="SMART" id="SM00344">
    <property type="entry name" value="HTH_ASNC"/>
    <property type="match status" value="1"/>
</dbReference>
<evidence type="ECO:0000256" key="1">
    <source>
        <dbReference type="ARBA" id="ARBA00023015"/>
    </source>
</evidence>
<dbReference type="InterPro" id="IPR000485">
    <property type="entry name" value="AsnC-type_HTH_dom"/>
</dbReference>
<dbReference type="EMBL" id="MRZU01000004">
    <property type="protein sequence ID" value="OUJ18146.1"/>
    <property type="molecule type" value="Genomic_DNA"/>
</dbReference>
<dbReference type="Pfam" id="PF13412">
    <property type="entry name" value="HTH_24"/>
    <property type="match status" value="1"/>
</dbReference>
<evidence type="ECO:0000256" key="3">
    <source>
        <dbReference type="ARBA" id="ARBA00023163"/>
    </source>
</evidence>
<name>A0A1Y3GFJ1_9EURY</name>
<dbReference type="InterPro" id="IPR011991">
    <property type="entry name" value="ArsR-like_HTH"/>
</dbReference>
<keyword evidence="2 5" id="KW-0238">DNA-binding</keyword>
<reference evidence="5 6" key="1">
    <citation type="submission" date="2016-12" db="EMBL/GenBank/DDBJ databases">
        <title>Discovery of methanogenic haloarchaea.</title>
        <authorList>
            <person name="Sorokin D.Y."/>
            <person name="Makarova K.S."/>
            <person name="Abbas B."/>
            <person name="Ferrer M."/>
            <person name="Golyshin P.N."/>
        </authorList>
    </citation>
    <scope>NUCLEOTIDE SEQUENCE [LARGE SCALE GENOMIC DNA]</scope>
    <source>
        <strain evidence="5">AMET1</strain>
    </source>
</reference>